<evidence type="ECO:0000256" key="1">
    <source>
        <dbReference type="SAM" id="Phobius"/>
    </source>
</evidence>
<dbReference type="EMBL" id="JACHEX010000003">
    <property type="protein sequence ID" value="MBB6062713.1"/>
    <property type="molecule type" value="Genomic_DNA"/>
</dbReference>
<evidence type="ECO:0000313" key="3">
    <source>
        <dbReference type="Proteomes" id="UP000555828"/>
    </source>
</evidence>
<keyword evidence="3" id="KW-1185">Reference proteome</keyword>
<organism evidence="2 3">
    <name type="scientific">Thermosipho japonicus</name>
    <dbReference type="NCBI Taxonomy" id="90323"/>
    <lineage>
        <taxon>Bacteria</taxon>
        <taxon>Thermotogati</taxon>
        <taxon>Thermotogota</taxon>
        <taxon>Thermotogae</taxon>
        <taxon>Thermotogales</taxon>
        <taxon>Fervidobacteriaceae</taxon>
        <taxon>Thermosipho</taxon>
    </lineage>
</organism>
<keyword evidence="1" id="KW-0472">Membrane</keyword>
<dbReference type="RefSeq" id="WP_184619364.1">
    <property type="nucleotide sequence ID" value="NZ_JACHEX010000003.1"/>
</dbReference>
<dbReference type="PROSITE" id="PS51257">
    <property type="entry name" value="PROKAR_LIPOPROTEIN"/>
    <property type="match status" value="1"/>
</dbReference>
<sequence length="226" mass="25769">MKKYLLFTSIFVLFFIFFGCMTLFNLSLDSGMYVAGDWNNWMPTEKDKMQLNNGFYMFELPVSSITFTEGSSGHIGWYKVIYVGTGESKIQSSVPVWQENLGDATSITIYASPNLMHDGYAVGAGDSEKEMGDWYCAGEFNSWTLSKMSKVDDKYVYEIEREVSKGEGFYFKIARNSDWKPWEEQFDGKNYNAGMGQDGYFVADKDGSSIVVEYYPQLSILKAFVK</sequence>
<dbReference type="AlphaFoldDB" id="A0A841GS00"/>
<name>A0A841GS00_9BACT</name>
<reference evidence="2 3" key="1">
    <citation type="submission" date="2020-08" db="EMBL/GenBank/DDBJ databases">
        <title>Genomic Encyclopedia of Type Strains, Phase IV (KMG-IV): sequencing the most valuable type-strain genomes for metagenomic binning, comparative biology and taxonomic classification.</title>
        <authorList>
            <person name="Goeker M."/>
        </authorList>
    </citation>
    <scope>NUCLEOTIDE SEQUENCE [LARGE SCALE GENOMIC DNA]</scope>
    <source>
        <strain evidence="2 3">DSM 13481</strain>
    </source>
</reference>
<comment type="caution">
    <text evidence="2">The sequence shown here is derived from an EMBL/GenBank/DDBJ whole genome shotgun (WGS) entry which is preliminary data.</text>
</comment>
<proteinExistence type="predicted"/>
<keyword evidence="1" id="KW-1133">Transmembrane helix</keyword>
<dbReference type="Proteomes" id="UP000555828">
    <property type="component" value="Unassembled WGS sequence"/>
</dbReference>
<keyword evidence="1" id="KW-0812">Transmembrane</keyword>
<evidence type="ECO:0008006" key="4">
    <source>
        <dbReference type="Google" id="ProtNLM"/>
    </source>
</evidence>
<accession>A0A841GS00</accession>
<evidence type="ECO:0000313" key="2">
    <source>
        <dbReference type="EMBL" id="MBB6062713.1"/>
    </source>
</evidence>
<gene>
    <name evidence="2" type="ORF">HNP65_001165</name>
</gene>
<feature type="transmembrane region" description="Helical" evidence="1">
    <location>
        <begin position="6"/>
        <end position="26"/>
    </location>
</feature>
<protein>
    <recommendedName>
        <fullName evidence="4">Lipoprotein</fullName>
    </recommendedName>
</protein>